<evidence type="ECO:0000313" key="1">
    <source>
        <dbReference type="EMBL" id="KAJ0044790.1"/>
    </source>
</evidence>
<name>A0ACC0Z0T0_9ROSI</name>
<dbReference type="EMBL" id="CM047738">
    <property type="protein sequence ID" value="KAJ0044790.1"/>
    <property type="molecule type" value="Genomic_DNA"/>
</dbReference>
<keyword evidence="2" id="KW-1185">Reference proteome</keyword>
<sequence length="66" mass="6858">MSDCGNCDCADRTKCVKKGSSYVADFVETEKSYTTTIVMDVPAAAENDGCKCGTSCACVDCTCGGH</sequence>
<organism evidence="1 2">
    <name type="scientific">Pistacia integerrima</name>
    <dbReference type="NCBI Taxonomy" id="434235"/>
    <lineage>
        <taxon>Eukaryota</taxon>
        <taxon>Viridiplantae</taxon>
        <taxon>Streptophyta</taxon>
        <taxon>Embryophyta</taxon>
        <taxon>Tracheophyta</taxon>
        <taxon>Spermatophyta</taxon>
        <taxon>Magnoliopsida</taxon>
        <taxon>eudicotyledons</taxon>
        <taxon>Gunneridae</taxon>
        <taxon>Pentapetalae</taxon>
        <taxon>rosids</taxon>
        <taxon>malvids</taxon>
        <taxon>Sapindales</taxon>
        <taxon>Anacardiaceae</taxon>
        <taxon>Pistacia</taxon>
    </lineage>
</organism>
<comment type="caution">
    <text evidence="1">The sequence shown here is derived from an EMBL/GenBank/DDBJ whole genome shotgun (WGS) entry which is preliminary data.</text>
</comment>
<dbReference type="Proteomes" id="UP001163603">
    <property type="component" value="Chromosome 3"/>
</dbReference>
<gene>
    <name evidence="1" type="ORF">Pint_04565</name>
</gene>
<proteinExistence type="predicted"/>
<protein>
    <submittedName>
        <fullName evidence="1">Uncharacterized protein</fullName>
    </submittedName>
</protein>
<accession>A0ACC0Z0T0</accession>
<evidence type="ECO:0000313" key="2">
    <source>
        <dbReference type="Proteomes" id="UP001163603"/>
    </source>
</evidence>
<reference evidence="2" key="1">
    <citation type="journal article" date="2023" name="G3 (Bethesda)">
        <title>Genome assembly and association tests identify interacting loci associated with vigor, precocity, and sex in interspecific pistachio rootstocks.</title>
        <authorList>
            <person name="Palmer W."/>
            <person name="Jacygrad E."/>
            <person name="Sagayaradj S."/>
            <person name="Cavanaugh K."/>
            <person name="Han R."/>
            <person name="Bertier L."/>
            <person name="Beede B."/>
            <person name="Kafkas S."/>
            <person name="Golino D."/>
            <person name="Preece J."/>
            <person name="Michelmore R."/>
        </authorList>
    </citation>
    <scope>NUCLEOTIDE SEQUENCE [LARGE SCALE GENOMIC DNA]</scope>
</reference>